<name>A0A1X6MV84_9APHY</name>
<evidence type="ECO:0000256" key="1">
    <source>
        <dbReference type="ARBA" id="ARBA00007905"/>
    </source>
</evidence>
<proteinExistence type="inferred from homology"/>
<evidence type="ECO:0000313" key="9">
    <source>
        <dbReference type="Proteomes" id="UP000194127"/>
    </source>
</evidence>
<dbReference type="PROSITE" id="PS00062">
    <property type="entry name" value="ALDOKETO_REDUCTASE_2"/>
    <property type="match status" value="1"/>
</dbReference>
<dbReference type="InterPro" id="IPR023210">
    <property type="entry name" value="NADP_OxRdtase_dom"/>
</dbReference>
<sequence>MSTVPNFKLNTGSLMPAVGLGCWGGFTKEDRVQAESWILAALNAGYRHVDTAWLYGTEPYVRGAIKQSGVPREEIWITTKLPWHHPGNRTVEQSLDESLRNLGTDYVNLYLLHWPQVIDWPDVDVDFVREIKARDQPTFNETWAGMEEMYKKGKAKNIGVSNFSIKTLEQLLTTANIVPAVNQVELHPYLAQEELKAYCDSKGIVLEAYTPTGYGDVRSDPLIVELAAKYKVSPAQVVLAWHLARGIVIVPKSANAERQKENINLPMLEPEDVKRIMALNRGQRLCNKPDANNVVHGWTVAQLGW</sequence>
<feature type="site" description="Lowers pKa of active site Tyr" evidence="6">
    <location>
        <position position="80"/>
    </location>
</feature>
<evidence type="ECO:0000256" key="2">
    <source>
        <dbReference type="ARBA" id="ARBA00022857"/>
    </source>
</evidence>
<dbReference type="PIRSF" id="PIRSF000097">
    <property type="entry name" value="AKR"/>
    <property type="match status" value="1"/>
</dbReference>
<dbReference type="GeneID" id="36331176"/>
<keyword evidence="2" id="KW-0521">NADP</keyword>
<keyword evidence="9" id="KW-1185">Reference proteome</keyword>
<evidence type="ECO:0000256" key="4">
    <source>
        <dbReference type="PIRSR" id="PIRSR000097-1"/>
    </source>
</evidence>
<dbReference type="Proteomes" id="UP000194127">
    <property type="component" value="Unassembled WGS sequence"/>
</dbReference>
<dbReference type="EMBL" id="KZ110600">
    <property type="protein sequence ID" value="OSX60142.1"/>
    <property type="molecule type" value="Genomic_DNA"/>
</dbReference>
<gene>
    <name evidence="8" type="ORF">POSPLADRAFT_1148819</name>
</gene>
<dbReference type="GO" id="GO:0016616">
    <property type="term" value="F:oxidoreductase activity, acting on the CH-OH group of donors, NAD or NADP as acceptor"/>
    <property type="evidence" value="ECO:0007669"/>
    <property type="project" value="UniProtKB-ARBA"/>
</dbReference>
<dbReference type="OrthoDB" id="416253at2759"/>
<dbReference type="InterPro" id="IPR020471">
    <property type="entry name" value="AKR"/>
</dbReference>
<evidence type="ECO:0000313" key="8">
    <source>
        <dbReference type="EMBL" id="OSX60142.1"/>
    </source>
</evidence>
<dbReference type="CDD" id="cd19071">
    <property type="entry name" value="AKR_AKR1-5-like"/>
    <property type="match status" value="1"/>
</dbReference>
<comment type="similarity">
    <text evidence="1">Belongs to the aldo/keto reductase family.</text>
</comment>
<dbReference type="FunFam" id="3.20.20.100:FF:000002">
    <property type="entry name" value="2,5-diketo-D-gluconic acid reductase A"/>
    <property type="match status" value="1"/>
</dbReference>
<dbReference type="PANTHER" id="PTHR43827">
    <property type="entry name" value="2,5-DIKETO-D-GLUCONIC ACID REDUCTASE"/>
    <property type="match status" value="1"/>
</dbReference>
<keyword evidence="3" id="KW-0560">Oxidoreductase</keyword>
<accession>A0A1X6MV84</accession>
<evidence type="ECO:0000256" key="6">
    <source>
        <dbReference type="PIRSR" id="PIRSR000097-3"/>
    </source>
</evidence>
<dbReference type="Gene3D" id="3.20.20.100">
    <property type="entry name" value="NADP-dependent oxidoreductase domain"/>
    <property type="match status" value="1"/>
</dbReference>
<dbReference type="PROSITE" id="PS00063">
    <property type="entry name" value="ALDOKETO_REDUCTASE_3"/>
    <property type="match status" value="1"/>
</dbReference>
<organism evidence="8 9">
    <name type="scientific">Postia placenta MAD-698-R-SB12</name>
    <dbReference type="NCBI Taxonomy" id="670580"/>
    <lineage>
        <taxon>Eukaryota</taxon>
        <taxon>Fungi</taxon>
        <taxon>Dikarya</taxon>
        <taxon>Basidiomycota</taxon>
        <taxon>Agaricomycotina</taxon>
        <taxon>Agaricomycetes</taxon>
        <taxon>Polyporales</taxon>
        <taxon>Adustoporiaceae</taxon>
        <taxon>Rhodonia</taxon>
    </lineage>
</organism>
<dbReference type="Pfam" id="PF00248">
    <property type="entry name" value="Aldo_ket_red"/>
    <property type="match status" value="1"/>
</dbReference>
<dbReference type="SUPFAM" id="SSF51430">
    <property type="entry name" value="NAD(P)-linked oxidoreductase"/>
    <property type="match status" value="1"/>
</dbReference>
<dbReference type="InterPro" id="IPR036812">
    <property type="entry name" value="NAD(P)_OxRdtase_dom_sf"/>
</dbReference>
<evidence type="ECO:0000259" key="7">
    <source>
        <dbReference type="Pfam" id="PF00248"/>
    </source>
</evidence>
<dbReference type="STRING" id="670580.A0A1X6MV84"/>
<reference evidence="8 9" key="1">
    <citation type="submission" date="2017-04" db="EMBL/GenBank/DDBJ databases">
        <title>Genome Sequence of the Model Brown-Rot Fungus Postia placenta SB12.</title>
        <authorList>
            <consortium name="DOE Joint Genome Institute"/>
            <person name="Gaskell J."/>
            <person name="Kersten P."/>
            <person name="Larrondo L.F."/>
            <person name="Canessa P."/>
            <person name="Martinez D."/>
            <person name="Hibbett D."/>
            <person name="Schmoll M."/>
            <person name="Kubicek C.P."/>
            <person name="Martinez A.T."/>
            <person name="Yadav J."/>
            <person name="Master E."/>
            <person name="Magnuson J.K."/>
            <person name="James T."/>
            <person name="Yaver D."/>
            <person name="Berka R."/>
            <person name="Labutti K."/>
            <person name="Lipzen A."/>
            <person name="Aerts A."/>
            <person name="Barry K."/>
            <person name="Henrissat B."/>
            <person name="Blanchette R."/>
            <person name="Grigoriev I."/>
            <person name="Cullen D."/>
        </authorList>
    </citation>
    <scope>NUCLEOTIDE SEQUENCE [LARGE SCALE GENOMIC DNA]</scope>
    <source>
        <strain evidence="8 9">MAD-698-R-SB12</strain>
    </source>
</reference>
<evidence type="ECO:0000256" key="3">
    <source>
        <dbReference type="ARBA" id="ARBA00023002"/>
    </source>
</evidence>
<dbReference type="AlphaFoldDB" id="A0A1X6MV84"/>
<protein>
    <recommendedName>
        <fullName evidence="7">NADP-dependent oxidoreductase domain-containing protein</fullName>
    </recommendedName>
</protein>
<dbReference type="PRINTS" id="PR00069">
    <property type="entry name" value="ALDKETRDTASE"/>
</dbReference>
<dbReference type="RefSeq" id="XP_024336936.1">
    <property type="nucleotide sequence ID" value="XM_024486227.1"/>
</dbReference>
<dbReference type="PANTHER" id="PTHR43827:SF3">
    <property type="entry name" value="NADP-DEPENDENT OXIDOREDUCTASE DOMAIN-CONTAINING PROTEIN"/>
    <property type="match status" value="1"/>
</dbReference>
<evidence type="ECO:0000256" key="5">
    <source>
        <dbReference type="PIRSR" id="PIRSR000097-2"/>
    </source>
</evidence>
<dbReference type="InterPro" id="IPR018170">
    <property type="entry name" value="Aldo/ket_reductase_CS"/>
</dbReference>
<feature type="active site" description="Proton donor" evidence="4">
    <location>
        <position position="55"/>
    </location>
</feature>
<feature type="binding site" evidence="5">
    <location>
        <position position="113"/>
    </location>
    <ligand>
        <name>substrate</name>
    </ligand>
</feature>
<feature type="domain" description="NADP-dependent oxidoreductase" evidence="7">
    <location>
        <begin position="18"/>
        <end position="280"/>
    </location>
</feature>